<keyword evidence="3" id="KW-0268">Exocytosis</keyword>
<comment type="similarity">
    <text evidence="1">Belongs to the SEC6 family.</text>
</comment>
<dbReference type="AlphaFoldDB" id="A0A2G8JT16"/>
<name>A0A2G8JT16_STIJA</name>
<dbReference type="InterPro" id="IPR042532">
    <property type="entry name" value="EXOC3/Sec6_C"/>
</dbReference>
<evidence type="ECO:0000256" key="2">
    <source>
        <dbReference type="ARBA" id="ARBA00022448"/>
    </source>
</evidence>
<comment type="caution">
    <text evidence="4">The sequence shown here is derived from an EMBL/GenBank/DDBJ whole genome shotgun (WGS) entry which is preliminary data.</text>
</comment>
<dbReference type="EMBL" id="MRZV01001306">
    <property type="protein sequence ID" value="PIK38860.1"/>
    <property type="molecule type" value="Genomic_DNA"/>
</dbReference>
<dbReference type="Proteomes" id="UP000230750">
    <property type="component" value="Unassembled WGS sequence"/>
</dbReference>
<keyword evidence="2" id="KW-0813">Transport</keyword>
<dbReference type="InterPro" id="IPR010326">
    <property type="entry name" value="EXOC3/Sec6"/>
</dbReference>
<protein>
    <submittedName>
        <fullName evidence="4">Putative exocyst complex component 3</fullName>
    </submittedName>
</protein>
<dbReference type="Gene3D" id="1.10.357.70">
    <property type="entry name" value="Exocyst complex component Sec6, C-terminal domain"/>
    <property type="match status" value="1"/>
</dbReference>
<dbReference type="GO" id="GO:0051601">
    <property type="term" value="P:exocyst localization"/>
    <property type="evidence" value="ECO:0007669"/>
    <property type="project" value="TreeGrafter"/>
</dbReference>
<evidence type="ECO:0000256" key="3">
    <source>
        <dbReference type="ARBA" id="ARBA00022483"/>
    </source>
</evidence>
<organism evidence="4 5">
    <name type="scientific">Stichopus japonicus</name>
    <name type="common">Sea cucumber</name>
    <dbReference type="NCBI Taxonomy" id="307972"/>
    <lineage>
        <taxon>Eukaryota</taxon>
        <taxon>Metazoa</taxon>
        <taxon>Echinodermata</taxon>
        <taxon>Eleutherozoa</taxon>
        <taxon>Echinozoa</taxon>
        <taxon>Holothuroidea</taxon>
        <taxon>Aspidochirotacea</taxon>
        <taxon>Aspidochirotida</taxon>
        <taxon>Stichopodidae</taxon>
        <taxon>Apostichopus</taxon>
    </lineage>
</organism>
<reference evidence="4 5" key="1">
    <citation type="journal article" date="2017" name="PLoS Biol.">
        <title>The sea cucumber genome provides insights into morphological evolution and visceral regeneration.</title>
        <authorList>
            <person name="Zhang X."/>
            <person name="Sun L."/>
            <person name="Yuan J."/>
            <person name="Sun Y."/>
            <person name="Gao Y."/>
            <person name="Zhang L."/>
            <person name="Li S."/>
            <person name="Dai H."/>
            <person name="Hamel J.F."/>
            <person name="Liu C."/>
            <person name="Yu Y."/>
            <person name="Liu S."/>
            <person name="Lin W."/>
            <person name="Guo K."/>
            <person name="Jin S."/>
            <person name="Xu P."/>
            <person name="Storey K.B."/>
            <person name="Huan P."/>
            <person name="Zhang T."/>
            <person name="Zhou Y."/>
            <person name="Zhang J."/>
            <person name="Lin C."/>
            <person name="Li X."/>
            <person name="Xing L."/>
            <person name="Huo D."/>
            <person name="Sun M."/>
            <person name="Wang L."/>
            <person name="Mercier A."/>
            <person name="Li F."/>
            <person name="Yang H."/>
            <person name="Xiang J."/>
        </authorList>
    </citation>
    <scope>NUCLEOTIDE SEQUENCE [LARGE SCALE GENOMIC DNA]</scope>
    <source>
        <strain evidence="4">Shaxun</strain>
        <tissue evidence="4">Muscle</tissue>
    </source>
</reference>
<dbReference type="GO" id="GO:0000145">
    <property type="term" value="C:exocyst"/>
    <property type="evidence" value="ECO:0007669"/>
    <property type="project" value="InterPro"/>
</dbReference>
<proteinExistence type="inferred from homology"/>
<dbReference type="OrthoDB" id="10047020at2759"/>
<dbReference type="Pfam" id="PF06046">
    <property type="entry name" value="Sec6"/>
    <property type="match status" value="2"/>
</dbReference>
<sequence>MDAAAFGTAEIEAIENASKRVENMLKRPDQLERVEQLRRKEARKKASVEARLKTAMQSQLDGVKTGLIQLNGALNGIKEIRKWIVEVDEMYEECSELTSKLGDVKDVANEHSQLAAAVDNLKHIFTVPENIRLTEQYIEDEKYLLAHKGLMELESSRDDLFYELHKNPSNDVSDDLLLKKYFEKVETLSNNLFLKIKSLLQQLLNAVQTRPALIVTCLRIIEREERLDRKFSERKKMSDFDAPGRPKQWKHKVFEILEKSANSRIEGSQIEDRREERMWLVRHLELIRQNVFNDLKIVKFLCTPASLRTTKYLAPTSESITRLSRDIGPLCLGNPELGINLKNVKPLLSDQTVDKLQQDFMQTLHKNIQTWMKNALDSDFKDWHQEMEPESGSDGFYLTQLPVIIFQMIEQNLQVSKQMNEDLTSKVVLICVEELQTFVATYRETIQEYKQEHLADRNFPPYFFQYMVAIANNFHIFVDYCQQLERRHLKLPLGETSGTSLFRGLLDAYHNLAGECLRDLLNEMFMDLHPQFKDIMSRQWLEEQGCIQVDTICATIEDYYHDFIHLRKNNFESLIKELERKTLACYLKAVVVDGKLNFKTYEERKKAGEKLCKEGQFTYESIPAMAEVIKLEDTMLISLEISVISTVCSFSQGSYGAT</sequence>
<dbReference type="PANTHER" id="PTHR21292:SF1">
    <property type="entry name" value="EXOCYST COMPLEX COMPONENT 3"/>
    <property type="match status" value="1"/>
</dbReference>
<dbReference type="GO" id="GO:0006887">
    <property type="term" value="P:exocytosis"/>
    <property type="evidence" value="ECO:0007669"/>
    <property type="project" value="UniProtKB-KW"/>
</dbReference>
<evidence type="ECO:0000256" key="1">
    <source>
        <dbReference type="ARBA" id="ARBA00009447"/>
    </source>
</evidence>
<dbReference type="PANTHER" id="PTHR21292">
    <property type="entry name" value="EXOCYST COMPLEX COMPONENT SEC6-RELATED"/>
    <property type="match status" value="1"/>
</dbReference>
<dbReference type="STRING" id="307972.A0A2G8JT16"/>
<evidence type="ECO:0000313" key="4">
    <source>
        <dbReference type="EMBL" id="PIK38860.1"/>
    </source>
</evidence>
<gene>
    <name evidence="4" type="ORF">BSL78_24298</name>
</gene>
<dbReference type="GO" id="GO:0000149">
    <property type="term" value="F:SNARE binding"/>
    <property type="evidence" value="ECO:0007669"/>
    <property type="project" value="TreeGrafter"/>
</dbReference>
<dbReference type="Gene3D" id="1.10.357.50">
    <property type="match status" value="1"/>
</dbReference>
<accession>A0A2G8JT16</accession>
<evidence type="ECO:0000313" key="5">
    <source>
        <dbReference type="Proteomes" id="UP000230750"/>
    </source>
</evidence>
<keyword evidence="5" id="KW-1185">Reference proteome</keyword>